<evidence type="ECO:0000313" key="7">
    <source>
        <dbReference type="Proteomes" id="UP000315947"/>
    </source>
</evidence>
<accession>A0ABX5X535</accession>
<dbReference type="Proteomes" id="UP000315947">
    <property type="component" value="Chromosome"/>
</dbReference>
<evidence type="ECO:0000256" key="1">
    <source>
        <dbReference type="ARBA" id="ARBA00022598"/>
    </source>
</evidence>
<proteinExistence type="predicted"/>
<sequence>MKPQLVLITHVENRAVTEGFVPSALNMGYDVFLLTDHGLAHKQYFAGKQACPTQIIECDVFNPLAIIDLLHTLAISPEVVFSNSDHLQASTAIVADYFFCPAKDWHLCYQTKNKAAMRTRLTNQDQPNVWTHTWLTGQPLPKNLPFPLVAKPREGVASLNVAFCDDLDALIKYSSAMDKTDTCILLEAYLEGPLFTLETLGDGERIQAIGGFDVNLSALPHFVETQASWNGPVSLKYREQALAQVAAFGVNFGVCHSEFILTKQGPVLVEINYRSIGDGREFLLDKLLPFNWFETILSLHSGKPLETLELSRSEAIIRYFPSGKSGQVQLSPAPFECQHGEQDISFVPMKTKGDSVKLTHSNKDYLGVLTLIGPDRQELSAKADEFSHELLWELN</sequence>
<keyword evidence="1" id="KW-0436">Ligase</keyword>
<dbReference type="Gene3D" id="3.30.470.20">
    <property type="entry name" value="ATP-grasp fold, B domain"/>
    <property type="match status" value="1"/>
</dbReference>
<name>A0ABX5X535_9GAMM</name>
<protein>
    <submittedName>
        <fullName evidence="6">Siderophore biosynthesis protein PvsA</fullName>
    </submittedName>
</protein>
<keyword evidence="7" id="KW-1185">Reference proteome</keyword>
<dbReference type="SUPFAM" id="SSF56059">
    <property type="entry name" value="Glutathione synthetase ATP-binding domain-like"/>
    <property type="match status" value="1"/>
</dbReference>
<evidence type="ECO:0000259" key="5">
    <source>
        <dbReference type="PROSITE" id="PS50975"/>
    </source>
</evidence>
<evidence type="ECO:0000313" key="6">
    <source>
        <dbReference type="EMBL" id="QDO86384.1"/>
    </source>
</evidence>
<dbReference type="PANTHER" id="PTHR43585:SF2">
    <property type="entry name" value="ATP-GRASP ENZYME FSQD"/>
    <property type="match status" value="1"/>
</dbReference>
<dbReference type="PROSITE" id="PS50975">
    <property type="entry name" value="ATP_GRASP"/>
    <property type="match status" value="1"/>
</dbReference>
<dbReference type="PANTHER" id="PTHR43585">
    <property type="entry name" value="FUMIPYRROLE BIOSYNTHESIS PROTEIN C"/>
    <property type="match status" value="1"/>
</dbReference>
<dbReference type="InterPro" id="IPR052032">
    <property type="entry name" value="ATP-dep_AA_Ligase"/>
</dbReference>
<gene>
    <name evidence="6" type="ORF">FM037_27820</name>
</gene>
<dbReference type="RefSeq" id="WP_144048670.1">
    <property type="nucleotide sequence ID" value="NZ_CP041614.1"/>
</dbReference>
<evidence type="ECO:0000256" key="3">
    <source>
        <dbReference type="ARBA" id="ARBA00022840"/>
    </source>
</evidence>
<evidence type="ECO:0000256" key="2">
    <source>
        <dbReference type="ARBA" id="ARBA00022741"/>
    </source>
</evidence>
<keyword evidence="2 4" id="KW-0547">Nucleotide-binding</keyword>
<reference evidence="6 7" key="1">
    <citation type="submission" date="2019-07" db="EMBL/GenBank/DDBJ databases">
        <title>Shewanella sp. YLB-06 whole genomic sequence.</title>
        <authorList>
            <person name="Yu L."/>
        </authorList>
    </citation>
    <scope>NUCLEOTIDE SEQUENCE [LARGE SCALE GENOMIC DNA]</scope>
    <source>
        <strain evidence="6 7">YLB-06</strain>
    </source>
</reference>
<dbReference type="EMBL" id="CP041614">
    <property type="protein sequence ID" value="QDO86384.1"/>
    <property type="molecule type" value="Genomic_DNA"/>
</dbReference>
<feature type="domain" description="ATP-grasp" evidence="5">
    <location>
        <begin position="118"/>
        <end position="301"/>
    </location>
</feature>
<dbReference type="InterPro" id="IPR011761">
    <property type="entry name" value="ATP-grasp"/>
</dbReference>
<organism evidence="6 7">
    <name type="scientific">Shewanella psychropiezotolerans</name>
    <dbReference type="NCBI Taxonomy" id="2593655"/>
    <lineage>
        <taxon>Bacteria</taxon>
        <taxon>Pseudomonadati</taxon>
        <taxon>Pseudomonadota</taxon>
        <taxon>Gammaproteobacteria</taxon>
        <taxon>Alteromonadales</taxon>
        <taxon>Shewanellaceae</taxon>
        <taxon>Shewanella</taxon>
    </lineage>
</organism>
<evidence type="ECO:0000256" key="4">
    <source>
        <dbReference type="PROSITE-ProRule" id="PRU00409"/>
    </source>
</evidence>
<keyword evidence="3 4" id="KW-0067">ATP-binding</keyword>